<keyword evidence="1" id="KW-0106">Calcium</keyword>
<evidence type="ECO:0000256" key="3">
    <source>
        <dbReference type="SAM" id="SignalP"/>
    </source>
</evidence>
<evidence type="ECO:0000256" key="1">
    <source>
        <dbReference type="ARBA" id="ARBA00022837"/>
    </source>
</evidence>
<dbReference type="GO" id="GO:0080120">
    <property type="term" value="P:CAAX-box protein maturation"/>
    <property type="evidence" value="ECO:0007669"/>
    <property type="project" value="UniProtKB-ARBA"/>
</dbReference>
<dbReference type="Gene3D" id="1.10.238.10">
    <property type="entry name" value="EF-hand"/>
    <property type="match status" value="1"/>
</dbReference>
<feature type="domain" description="EF-hand" evidence="4">
    <location>
        <begin position="321"/>
        <end position="356"/>
    </location>
</feature>
<evidence type="ECO:0000259" key="4">
    <source>
        <dbReference type="PROSITE" id="PS50222"/>
    </source>
</evidence>
<feature type="chain" id="PRO_5031110582" description="EF-hand domain-containing protein" evidence="3">
    <location>
        <begin position="20"/>
        <end position="413"/>
    </location>
</feature>
<dbReference type="InterPro" id="IPR002048">
    <property type="entry name" value="EF_hand_dom"/>
</dbReference>
<feature type="signal peptide" evidence="3">
    <location>
        <begin position="1"/>
        <end position="19"/>
    </location>
</feature>
<dbReference type="Pfam" id="PF02517">
    <property type="entry name" value="Rce1-like"/>
    <property type="match status" value="1"/>
</dbReference>
<name>A0A7S4B6P6_CHRCT</name>
<accession>A0A7S4B6P6</accession>
<keyword evidence="3" id="KW-0732">Signal</keyword>
<dbReference type="PROSITE" id="PS00018">
    <property type="entry name" value="EF_HAND_1"/>
    <property type="match status" value="2"/>
</dbReference>
<dbReference type="PROSITE" id="PS50222">
    <property type="entry name" value="EF_HAND_2"/>
    <property type="match status" value="2"/>
</dbReference>
<dbReference type="GO" id="GO:0004175">
    <property type="term" value="F:endopeptidase activity"/>
    <property type="evidence" value="ECO:0007669"/>
    <property type="project" value="UniProtKB-ARBA"/>
</dbReference>
<feature type="domain" description="EF-hand" evidence="4">
    <location>
        <begin position="357"/>
        <end position="392"/>
    </location>
</feature>
<gene>
    <name evidence="5" type="ORF">PCAR00345_LOCUS8638</name>
</gene>
<dbReference type="Pfam" id="PF13499">
    <property type="entry name" value="EF-hand_7"/>
    <property type="match status" value="1"/>
</dbReference>
<organism evidence="5">
    <name type="scientific">Chrysotila carterae</name>
    <name type="common">Marine alga</name>
    <name type="synonym">Syracosphaera carterae</name>
    <dbReference type="NCBI Taxonomy" id="13221"/>
    <lineage>
        <taxon>Eukaryota</taxon>
        <taxon>Haptista</taxon>
        <taxon>Haptophyta</taxon>
        <taxon>Prymnesiophyceae</taxon>
        <taxon>Isochrysidales</taxon>
        <taxon>Isochrysidaceae</taxon>
        <taxon>Chrysotila</taxon>
    </lineage>
</organism>
<dbReference type="InterPro" id="IPR018247">
    <property type="entry name" value="EF_Hand_1_Ca_BS"/>
</dbReference>
<reference evidence="5" key="1">
    <citation type="submission" date="2021-01" db="EMBL/GenBank/DDBJ databases">
        <authorList>
            <person name="Corre E."/>
            <person name="Pelletier E."/>
            <person name="Niang G."/>
            <person name="Scheremetjew M."/>
            <person name="Finn R."/>
            <person name="Kale V."/>
            <person name="Holt S."/>
            <person name="Cochrane G."/>
            <person name="Meng A."/>
            <person name="Brown T."/>
            <person name="Cohen L."/>
        </authorList>
    </citation>
    <scope>NUCLEOTIDE SEQUENCE</scope>
    <source>
        <strain evidence="5">CCMP645</strain>
    </source>
</reference>
<dbReference type="InterPro" id="IPR003675">
    <property type="entry name" value="Rce1/LyrA-like_dom"/>
</dbReference>
<evidence type="ECO:0000256" key="2">
    <source>
        <dbReference type="SAM" id="MobiDB-lite"/>
    </source>
</evidence>
<dbReference type="AlphaFoldDB" id="A0A7S4B6P6"/>
<dbReference type="GO" id="GO:0005509">
    <property type="term" value="F:calcium ion binding"/>
    <property type="evidence" value="ECO:0007669"/>
    <property type="project" value="InterPro"/>
</dbReference>
<proteinExistence type="predicted"/>
<protein>
    <recommendedName>
        <fullName evidence="4">EF-hand domain-containing protein</fullName>
    </recommendedName>
</protein>
<dbReference type="EMBL" id="HBIZ01014165">
    <property type="protein sequence ID" value="CAE0756044.1"/>
    <property type="molecule type" value="Transcribed_RNA"/>
</dbReference>
<evidence type="ECO:0000313" key="5">
    <source>
        <dbReference type="EMBL" id="CAE0756044.1"/>
    </source>
</evidence>
<dbReference type="SUPFAM" id="SSF47473">
    <property type="entry name" value="EF-hand"/>
    <property type="match status" value="1"/>
</dbReference>
<dbReference type="CDD" id="cd00051">
    <property type="entry name" value="EFh"/>
    <property type="match status" value="1"/>
</dbReference>
<feature type="region of interest" description="Disordered" evidence="2">
    <location>
        <begin position="389"/>
        <end position="413"/>
    </location>
</feature>
<dbReference type="InterPro" id="IPR011992">
    <property type="entry name" value="EF-hand-dom_pair"/>
</dbReference>
<sequence>MVALAVSLASAAAAFQAHSVWQPQQTQQVRFASGLQPHVRPRVASNLISAKVEEKERTATFPDLSSLGDAITGKDNGKKNNKPSSPPSAPFLNKRLFAQLVLSQLTIGGFANIQSNGATWATLVQNSHFGSPAALALGVAAALPLIGLGRVIEESDSEDLASINLSTDLIAYSLFGKNTQPAFALAASAFMCTLTGVVEETVFRGQVMPNLFNWLAANNWVDSAAQGLAFAGVLSSVLFAAGHLNFGGGLRNLVSAEARTLFTLQFFNGLTFATLYGLTGDLTAPIIAHALYDLSALYGTHLRVTKQLSYAEEQAGGRPKTPMDAARRTFYLMDRNKDGFVSPRELRIGLYFFGIIPPRSFSDKLFGNVDIDGDGRISEREFLRQLKSNVEDGKSPEEAAGNAMKRSVLGVQM</sequence>
<feature type="region of interest" description="Disordered" evidence="2">
    <location>
        <begin position="63"/>
        <end position="88"/>
    </location>
</feature>